<feature type="region of interest" description="Disordered" evidence="1">
    <location>
        <begin position="63"/>
        <end position="83"/>
    </location>
</feature>
<reference evidence="2 3" key="1">
    <citation type="submission" date="2024-04" db="EMBL/GenBank/DDBJ databases">
        <authorList>
            <person name="Rising A."/>
            <person name="Reimegard J."/>
            <person name="Sonavane S."/>
            <person name="Akerstrom W."/>
            <person name="Nylinder S."/>
            <person name="Hedman E."/>
            <person name="Kallberg Y."/>
        </authorList>
    </citation>
    <scope>NUCLEOTIDE SEQUENCE [LARGE SCALE GENOMIC DNA]</scope>
</reference>
<organism evidence="2 3">
    <name type="scientific">Larinioides sclopetarius</name>
    <dbReference type="NCBI Taxonomy" id="280406"/>
    <lineage>
        <taxon>Eukaryota</taxon>
        <taxon>Metazoa</taxon>
        <taxon>Ecdysozoa</taxon>
        <taxon>Arthropoda</taxon>
        <taxon>Chelicerata</taxon>
        <taxon>Arachnida</taxon>
        <taxon>Araneae</taxon>
        <taxon>Araneomorphae</taxon>
        <taxon>Entelegynae</taxon>
        <taxon>Araneoidea</taxon>
        <taxon>Araneidae</taxon>
        <taxon>Larinioides</taxon>
    </lineage>
</organism>
<dbReference type="EMBL" id="CAXIEN010000150">
    <property type="protein sequence ID" value="CAL1281894.1"/>
    <property type="molecule type" value="Genomic_DNA"/>
</dbReference>
<accession>A0AAV2AET2</accession>
<name>A0AAV2AET2_9ARAC</name>
<sequence>MSCSGSLLYKLVEVLLKEFCQNNNMSTARAYSQEIAEIRGPFPFEDLIAIKECLKHRSNQVEMEASEAGGVDEANKERRRTCR</sequence>
<keyword evidence="3" id="KW-1185">Reference proteome</keyword>
<comment type="caution">
    <text evidence="2">The sequence shown here is derived from an EMBL/GenBank/DDBJ whole genome shotgun (WGS) entry which is preliminary data.</text>
</comment>
<proteinExistence type="predicted"/>
<evidence type="ECO:0000313" key="2">
    <source>
        <dbReference type="EMBL" id="CAL1281894.1"/>
    </source>
</evidence>
<gene>
    <name evidence="2" type="ORF">LARSCL_LOCUS11837</name>
</gene>
<evidence type="ECO:0000256" key="1">
    <source>
        <dbReference type="SAM" id="MobiDB-lite"/>
    </source>
</evidence>
<evidence type="ECO:0000313" key="3">
    <source>
        <dbReference type="Proteomes" id="UP001497382"/>
    </source>
</evidence>
<dbReference type="AlphaFoldDB" id="A0AAV2AET2"/>
<protein>
    <submittedName>
        <fullName evidence="2">Uncharacterized protein</fullName>
    </submittedName>
</protein>
<dbReference type="Proteomes" id="UP001497382">
    <property type="component" value="Unassembled WGS sequence"/>
</dbReference>